<dbReference type="Proteomes" id="UP001595840">
    <property type="component" value="Unassembled WGS sequence"/>
</dbReference>
<evidence type="ECO:0000313" key="2">
    <source>
        <dbReference type="Proteomes" id="UP001595840"/>
    </source>
</evidence>
<dbReference type="InterPro" id="IPR046170">
    <property type="entry name" value="DUF6172"/>
</dbReference>
<organism evidence="1 2">
    <name type="scientific">Simiduia curdlanivorans</name>
    <dbReference type="NCBI Taxonomy" id="1492769"/>
    <lineage>
        <taxon>Bacteria</taxon>
        <taxon>Pseudomonadati</taxon>
        <taxon>Pseudomonadota</taxon>
        <taxon>Gammaproteobacteria</taxon>
        <taxon>Cellvibrionales</taxon>
        <taxon>Cellvibrionaceae</taxon>
        <taxon>Simiduia</taxon>
    </lineage>
</organism>
<gene>
    <name evidence="1" type="ORF">ACFOX3_13405</name>
</gene>
<keyword evidence="2" id="KW-1185">Reference proteome</keyword>
<accession>A0ABV8V5Y1</accession>
<protein>
    <submittedName>
        <fullName evidence="1">DUF6172 family protein</fullName>
    </submittedName>
</protein>
<evidence type="ECO:0000313" key="1">
    <source>
        <dbReference type="EMBL" id="MFC4363306.1"/>
    </source>
</evidence>
<comment type="caution">
    <text evidence="1">The sequence shown here is derived from an EMBL/GenBank/DDBJ whole genome shotgun (WGS) entry which is preliminary data.</text>
</comment>
<dbReference type="Pfam" id="PF19669">
    <property type="entry name" value="DUF6172"/>
    <property type="match status" value="1"/>
</dbReference>
<proteinExistence type="predicted"/>
<reference evidence="2" key="1">
    <citation type="journal article" date="2019" name="Int. J. Syst. Evol. Microbiol.">
        <title>The Global Catalogue of Microorganisms (GCM) 10K type strain sequencing project: providing services to taxonomists for standard genome sequencing and annotation.</title>
        <authorList>
            <consortium name="The Broad Institute Genomics Platform"/>
            <consortium name="The Broad Institute Genome Sequencing Center for Infectious Disease"/>
            <person name="Wu L."/>
            <person name="Ma J."/>
        </authorList>
    </citation>
    <scope>NUCLEOTIDE SEQUENCE [LARGE SCALE GENOMIC DNA]</scope>
    <source>
        <strain evidence="2">CECT 8570</strain>
    </source>
</reference>
<dbReference type="EMBL" id="JBHSCX010000020">
    <property type="protein sequence ID" value="MFC4363306.1"/>
    <property type="molecule type" value="Genomic_DNA"/>
</dbReference>
<name>A0ABV8V5Y1_9GAMM</name>
<sequence>MKKTFVIEHAKIQPPRLFEAVKHELKKYVRRERNKKLPEGADFWDFDCKYGATAEAATVVHLSELNKCVDSAEQQGLTSFYIEILAKVGKRTPRPEQDS</sequence>
<dbReference type="RefSeq" id="WP_290261023.1">
    <property type="nucleotide sequence ID" value="NZ_JAUFQG010000004.1"/>
</dbReference>